<accession>A0A2W0C3P1</accession>
<reference evidence="2 3" key="1">
    <citation type="submission" date="2018-01" db="EMBL/GenBank/DDBJ databases">
        <title>Genome sequence of the PGP bacterium Paenibacillus illinoisensis E3.</title>
        <authorList>
            <person name="Rolli E."/>
            <person name="Marasco R."/>
            <person name="Bessem C."/>
            <person name="Michoud G."/>
            <person name="Gaiarsa S."/>
            <person name="Borin S."/>
            <person name="Daffonchio D."/>
        </authorList>
    </citation>
    <scope>NUCLEOTIDE SEQUENCE [LARGE SCALE GENOMIC DNA]</scope>
    <source>
        <strain evidence="2 3">E3</strain>
    </source>
</reference>
<proteinExistence type="predicted"/>
<name>A0A2W0C3P1_9BACL</name>
<evidence type="ECO:0000313" key="3">
    <source>
        <dbReference type="Proteomes" id="UP000247459"/>
    </source>
</evidence>
<organism evidence="2 3">
    <name type="scientific">Paenibacillus illinoisensis</name>
    <dbReference type="NCBI Taxonomy" id="59845"/>
    <lineage>
        <taxon>Bacteria</taxon>
        <taxon>Bacillati</taxon>
        <taxon>Bacillota</taxon>
        <taxon>Bacilli</taxon>
        <taxon>Bacillales</taxon>
        <taxon>Paenibacillaceae</taxon>
        <taxon>Paenibacillus</taxon>
    </lineage>
</organism>
<dbReference type="Pfam" id="PF26395">
    <property type="entry name" value="E2-CBASS"/>
    <property type="match status" value="1"/>
</dbReference>
<protein>
    <recommendedName>
        <fullName evidence="1">Type II CBASS E2 protein domain-containing protein</fullName>
    </recommendedName>
</protein>
<sequence>MIKKRKKRIPPRRVHSLNLALQNFWIKKYFPQFEYQDDAKQWSGRLISTHMQQSYSVKIVYKSEYPQVFITHPQIIKNSPHTYDDNSLCLYYPPDKSYKKDKLIAKTIIPWTCEWLYYYEIWLETGVWWGPEAPHSIHSSKGEKILRKIGRGL</sequence>
<evidence type="ECO:0000259" key="1">
    <source>
        <dbReference type="Pfam" id="PF26395"/>
    </source>
</evidence>
<dbReference type="Proteomes" id="UP000247459">
    <property type="component" value="Unassembled WGS sequence"/>
</dbReference>
<comment type="caution">
    <text evidence="2">The sequence shown here is derived from an EMBL/GenBank/DDBJ whole genome shotgun (WGS) entry which is preliminary data.</text>
</comment>
<dbReference type="InterPro" id="IPR058588">
    <property type="entry name" value="E2-CBASS"/>
</dbReference>
<dbReference type="RefSeq" id="WP_079350254.1">
    <property type="nucleotide sequence ID" value="NZ_PRLG01000022.1"/>
</dbReference>
<dbReference type="OrthoDB" id="4736406at2"/>
<gene>
    <name evidence="2" type="ORF">PIL02S_04637</name>
</gene>
<dbReference type="AlphaFoldDB" id="A0A2W0C3P1"/>
<dbReference type="EMBL" id="PRLG01000022">
    <property type="protein sequence ID" value="PYY27143.1"/>
    <property type="molecule type" value="Genomic_DNA"/>
</dbReference>
<feature type="domain" description="Type II CBASS E2 protein" evidence="1">
    <location>
        <begin position="26"/>
        <end position="135"/>
    </location>
</feature>
<evidence type="ECO:0000313" key="2">
    <source>
        <dbReference type="EMBL" id="PYY27143.1"/>
    </source>
</evidence>